<organism evidence="11 12">
    <name type="scientific">Boudabousia tangfeifanii</name>
    <dbReference type="NCBI Taxonomy" id="1912795"/>
    <lineage>
        <taxon>Bacteria</taxon>
        <taxon>Bacillati</taxon>
        <taxon>Actinomycetota</taxon>
        <taxon>Actinomycetes</taxon>
        <taxon>Actinomycetales</taxon>
        <taxon>Actinomycetaceae</taxon>
        <taxon>Boudabousia</taxon>
    </lineage>
</organism>
<dbReference type="HAMAP" id="MF_00236">
    <property type="entry name" value="TatA_E"/>
    <property type="match status" value="1"/>
</dbReference>
<dbReference type="Gene3D" id="1.20.5.3310">
    <property type="match status" value="1"/>
</dbReference>
<comment type="similarity">
    <text evidence="9">Belongs to the TatA/E family.</text>
</comment>
<evidence type="ECO:0000256" key="7">
    <source>
        <dbReference type="ARBA" id="ARBA00023010"/>
    </source>
</evidence>
<evidence type="ECO:0000256" key="2">
    <source>
        <dbReference type="ARBA" id="ARBA00022448"/>
    </source>
</evidence>
<evidence type="ECO:0000256" key="8">
    <source>
        <dbReference type="ARBA" id="ARBA00023136"/>
    </source>
</evidence>
<dbReference type="Proteomes" id="UP000176288">
    <property type="component" value="Chromosome"/>
</dbReference>
<comment type="function">
    <text evidence="9">Part of the twin-arginine translocation (Tat) system that transports large folded proteins containing a characteristic twin-arginine motif in their signal peptide across membranes. TatA could form the protein-conducting channel of the Tat system.</text>
</comment>
<dbReference type="OrthoDB" id="5245163at2"/>
<feature type="region of interest" description="Disordered" evidence="10">
    <location>
        <begin position="44"/>
        <end position="182"/>
    </location>
</feature>
<comment type="subcellular location">
    <subcellularLocation>
        <location evidence="1 9">Cell membrane</location>
        <topology evidence="1 9">Single-pass membrane protein</topology>
    </subcellularLocation>
</comment>
<dbReference type="Pfam" id="PF02416">
    <property type="entry name" value="TatA_B_E"/>
    <property type="match status" value="1"/>
</dbReference>
<dbReference type="RefSeq" id="WP_071164680.1">
    <property type="nucleotide sequence ID" value="NZ_CP017812.1"/>
</dbReference>
<evidence type="ECO:0000256" key="5">
    <source>
        <dbReference type="ARBA" id="ARBA00022927"/>
    </source>
</evidence>
<sequence>MRPSHILIIVIVLLLLFASSKLPELAKNLGKSAKILKDEAKDLTGNKTAETPEAPTAPVAAAMPNVSDPTIPQAPTNPVHPANPQGSITMGQNTAAGAAQSAEPTPTDAVATPNGAVLGGPELDLTPEEAGEAPEETYENETEERPATLSDAEAAVLRPNDAAADSAVDAAINDPHARGTGA</sequence>
<dbReference type="GO" id="GO:0043953">
    <property type="term" value="P:protein transport by the Tat complex"/>
    <property type="evidence" value="ECO:0007669"/>
    <property type="project" value="UniProtKB-UniRule"/>
</dbReference>
<dbReference type="KEGG" id="avu:BK816_07865"/>
<evidence type="ECO:0000256" key="3">
    <source>
        <dbReference type="ARBA" id="ARBA00022475"/>
    </source>
</evidence>
<dbReference type="PANTHER" id="PTHR42982">
    <property type="entry name" value="SEC-INDEPENDENT PROTEIN TRANSLOCASE PROTEIN TATA"/>
    <property type="match status" value="1"/>
</dbReference>
<feature type="compositionally biased region" description="Polar residues" evidence="10">
    <location>
        <begin position="67"/>
        <end position="76"/>
    </location>
</feature>
<keyword evidence="7 9" id="KW-0811">Translocation</keyword>
<dbReference type="GO" id="GO:0033281">
    <property type="term" value="C:TAT protein transport complex"/>
    <property type="evidence" value="ECO:0007669"/>
    <property type="project" value="UniProtKB-UniRule"/>
</dbReference>
<feature type="compositionally biased region" description="Polar residues" evidence="10">
    <location>
        <begin position="84"/>
        <end position="95"/>
    </location>
</feature>
<keyword evidence="2 9" id="KW-0813">Transport</keyword>
<evidence type="ECO:0000256" key="6">
    <source>
        <dbReference type="ARBA" id="ARBA00022989"/>
    </source>
</evidence>
<evidence type="ECO:0000256" key="1">
    <source>
        <dbReference type="ARBA" id="ARBA00004162"/>
    </source>
</evidence>
<feature type="compositionally biased region" description="Acidic residues" evidence="10">
    <location>
        <begin position="125"/>
        <end position="142"/>
    </location>
</feature>
<keyword evidence="6 9" id="KW-1133">Transmembrane helix</keyword>
<proteinExistence type="inferred from homology"/>
<name>A0A1D9MLN8_9ACTO</name>
<evidence type="ECO:0000256" key="9">
    <source>
        <dbReference type="HAMAP-Rule" id="MF_00236"/>
    </source>
</evidence>
<keyword evidence="3 9" id="KW-1003">Cell membrane</keyword>
<keyword evidence="5 9" id="KW-0653">Protein transport</keyword>
<evidence type="ECO:0000313" key="12">
    <source>
        <dbReference type="Proteomes" id="UP000176288"/>
    </source>
</evidence>
<dbReference type="EMBL" id="CP017812">
    <property type="protein sequence ID" value="AOZ73217.1"/>
    <property type="molecule type" value="Genomic_DNA"/>
</dbReference>
<dbReference type="PANTHER" id="PTHR42982:SF8">
    <property type="entry name" value="SEC-INDEPENDENT PROTEIN TRANSLOCASE PROTEIN TATA"/>
    <property type="match status" value="1"/>
</dbReference>
<keyword evidence="8 9" id="KW-0472">Membrane</keyword>
<dbReference type="AlphaFoldDB" id="A0A1D9MLN8"/>
<dbReference type="InterPro" id="IPR006312">
    <property type="entry name" value="TatA/E"/>
</dbReference>
<feature type="compositionally biased region" description="Low complexity" evidence="10">
    <location>
        <begin position="48"/>
        <end position="62"/>
    </location>
</feature>
<keyword evidence="12" id="KW-1185">Reference proteome</keyword>
<evidence type="ECO:0000313" key="11">
    <source>
        <dbReference type="EMBL" id="AOZ73217.1"/>
    </source>
</evidence>
<dbReference type="InterPro" id="IPR003369">
    <property type="entry name" value="TatA/B/E"/>
</dbReference>
<evidence type="ECO:0000256" key="10">
    <source>
        <dbReference type="SAM" id="MobiDB-lite"/>
    </source>
</evidence>
<comment type="subunit">
    <text evidence="9">The Tat system comprises two distinct complexes: a TatABC complex, containing multiple copies of TatA, TatB and TatC subunits, and a separate TatA complex, containing only TatA subunits. Substrates initially bind to the TatABC complex, which probably triggers association of the separate TatA complex to form the active translocon.</text>
</comment>
<dbReference type="STRING" id="1912795.BK816_07865"/>
<protein>
    <recommendedName>
        <fullName evidence="9">Sec-independent protein translocase protein TatA</fullName>
    </recommendedName>
</protein>
<feature type="compositionally biased region" description="Low complexity" evidence="10">
    <location>
        <begin position="161"/>
        <end position="171"/>
    </location>
</feature>
<reference evidence="11 12" key="1">
    <citation type="submission" date="2016-10" db="EMBL/GenBank/DDBJ databases">
        <title>Actinomyces aegypiusis sp. nov., isolated from the Aegypius monachus in Qinghai Tibet Plateau China.</title>
        <authorList>
            <person name="Wang Y."/>
        </authorList>
    </citation>
    <scope>NUCLEOTIDE SEQUENCE [LARGE SCALE GENOMIC DNA]</scope>
    <source>
        <strain evidence="11 12">VUL4_3</strain>
    </source>
</reference>
<evidence type="ECO:0000256" key="4">
    <source>
        <dbReference type="ARBA" id="ARBA00022692"/>
    </source>
</evidence>
<accession>A0A1D9MLN8</accession>
<dbReference type="GO" id="GO:0008320">
    <property type="term" value="F:protein transmembrane transporter activity"/>
    <property type="evidence" value="ECO:0007669"/>
    <property type="project" value="UniProtKB-UniRule"/>
</dbReference>
<keyword evidence="4 9" id="KW-0812">Transmembrane</keyword>
<gene>
    <name evidence="9" type="primary">tatA</name>
    <name evidence="11" type="ORF">BK816_07865</name>
</gene>